<dbReference type="GO" id="GO:0005737">
    <property type="term" value="C:cytoplasm"/>
    <property type="evidence" value="ECO:0007669"/>
    <property type="project" value="TreeGrafter"/>
</dbReference>
<dbReference type="InterPro" id="IPR001357">
    <property type="entry name" value="BRCT_dom"/>
</dbReference>
<dbReference type="FunFam" id="3.40.50.10190:FF:000065">
    <property type="entry name" value="Poly [ADP-ribose] polymerase"/>
    <property type="match status" value="1"/>
</dbReference>
<proteinExistence type="predicted"/>
<comment type="caution">
    <text evidence="2">The sequence shown here is derived from an EMBL/GenBank/DDBJ whole genome shotgun (WGS) entry which is preliminary data.</text>
</comment>
<dbReference type="PROSITE" id="PS50172">
    <property type="entry name" value="BRCT"/>
    <property type="match status" value="1"/>
</dbReference>
<evidence type="ECO:0000313" key="2">
    <source>
        <dbReference type="EMBL" id="KAF6453387.1"/>
    </source>
</evidence>
<accession>A0A7J8G066</accession>
<dbReference type="GO" id="GO:0003950">
    <property type="term" value="F:NAD+ poly-ADP-ribosyltransferase activity"/>
    <property type="evidence" value="ECO:0007669"/>
    <property type="project" value="InterPro"/>
</dbReference>
<dbReference type="EMBL" id="JACASF010000010">
    <property type="protein sequence ID" value="KAF6453387.1"/>
    <property type="molecule type" value="Genomic_DNA"/>
</dbReference>
<sequence length="191" mass="21307">MTVGVFANCTFYLKVKHLGRQQKKKLQTDIKENGGNVSLSLNPQCTHVILDSADVLSQYQLNSVQKNHVHIANLDFIRESIKERRLLDIKSYTPYKSLDSTPPPCQEASSSGKYFISSTQCIIGATVNVLVCQKYYTKVWSRNTTQKLGFPGRCGSAVKHQLMHQEVTGSIPSQGTCPGCGLNPQWEACRR</sequence>
<dbReference type="AlphaFoldDB" id="A0A7J8G066"/>
<dbReference type="Pfam" id="PF00533">
    <property type="entry name" value="BRCT"/>
    <property type="match status" value="1"/>
</dbReference>
<dbReference type="PANTHER" id="PTHR46530:SF1">
    <property type="entry name" value="PROTEIN MONO-ADP-RIBOSYLTRANSFERASE PARP4"/>
    <property type="match status" value="1"/>
</dbReference>
<dbReference type="SMART" id="SM00292">
    <property type="entry name" value="BRCT"/>
    <property type="match status" value="1"/>
</dbReference>
<dbReference type="PANTHER" id="PTHR46530">
    <property type="entry name" value="PROTEIN MONO-ADP-RIBOSYLTRANSFERASE PARP4"/>
    <property type="match status" value="1"/>
</dbReference>
<feature type="domain" description="BRCT" evidence="1">
    <location>
        <begin position="1"/>
        <end position="94"/>
    </location>
</feature>
<reference evidence="2 3" key="1">
    <citation type="journal article" date="2020" name="Nature">
        <title>Six reference-quality genomes reveal evolution of bat adaptations.</title>
        <authorList>
            <person name="Jebb D."/>
            <person name="Huang Z."/>
            <person name="Pippel M."/>
            <person name="Hughes G.M."/>
            <person name="Lavrichenko K."/>
            <person name="Devanna P."/>
            <person name="Winkler S."/>
            <person name="Jermiin L.S."/>
            <person name="Skirmuntt E.C."/>
            <person name="Katzourakis A."/>
            <person name="Burkitt-Gray L."/>
            <person name="Ray D.A."/>
            <person name="Sullivan K.A.M."/>
            <person name="Roscito J.G."/>
            <person name="Kirilenko B.M."/>
            <person name="Davalos L.M."/>
            <person name="Corthals A.P."/>
            <person name="Power M.L."/>
            <person name="Jones G."/>
            <person name="Ransome R.D."/>
            <person name="Dechmann D.K.N."/>
            <person name="Locatelli A.G."/>
            <person name="Puechmaille S.J."/>
            <person name="Fedrigo O."/>
            <person name="Jarvis E.D."/>
            <person name="Hiller M."/>
            <person name="Vernes S.C."/>
            <person name="Myers E.W."/>
            <person name="Teeling E.C."/>
        </authorList>
    </citation>
    <scope>NUCLEOTIDE SEQUENCE [LARGE SCALE GENOMIC DNA]</scope>
    <source>
        <strain evidence="2">MMolMol1</strain>
        <tissue evidence="2">Muscle</tissue>
    </source>
</reference>
<evidence type="ECO:0000259" key="1">
    <source>
        <dbReference type="PROSITE" id="PS50172"/>
    </source>
</evidence>
<protein>
    <submittedName>
        <fullName evidence="2">Poly(ADP-ribose) polymerase family member 4</fullName>
    </submittedName>
</protein>
<dbReference type="SUPFAM" id="SSF52113">
    <property type="entry name" value="BRCT domain"/>
    <property type="match status" value="1"/>
</dbReference>
<dbReference type="InterPro" id="IPR031273">
    <property type="entry name" value="PARP4"/>
</dbReference>
<gene>
    <name evidence="2" type="ORF">HJG59_013844</name>
</gene>
<keyword evidence="3" id="KW-1185">Reference proteome</keyword>
<name>A0A7J8G066_MOLMO</name>
<dbReference type="InterPro" id="IPR036420">
    <property type="entry name" value="BRCT_dom_sf"/>
</dbReference>
<dbReference type="Gene3D" id="3.40.50.10190">
    <property type="entry name" value="BRCT domain"/>
    <property type="match status" value="1"/>
</dbReference>
<evidence type="ECO:0000313" key="3">
    <source>
        <dbReference type="Proteomes" id="UP000550707"/>
    </source>
</evidence>
<dbReference type="Proteomes" id="UP000550707">
    <property type="component" value="Unassembled WGS sequence"/>
</dbReference>
<organism evidence="2 3">
    <name type="scientific">Molossus molossus</name>
    <name type="common">Pallas' mastiff bat</name>
    <name type="synonym">Vespertilio molossus</name>
    <dbReference type="NCBI Taxonomy" id="27622"/>
    <lineage>
        <taxon>Eukaryota</taxon>
        <taxon>Metazoa</taxon>
        <taxon>Chordata</taxon>
        <taxon>Craniata</taxon>
        <taxon>Vertebrata</taxon>
        <taxon>Euteleostomi</taxon>
        <taxon>Mammalia</taxon>
        <taxon>Eutheria</taxon>
        <taxon>Laurasiatheria</taxon>
        <taxon>Chiroptera</taxon>
        <taxon>Yangochiroptera</taxon>
        <taxon>Molossidae</taxon>
        <taxon>Molossus</taxon>
    </lineage>
</organism>